<keyword evidence="4" id="KW-1185">Reference proteome</keyword>
<sequence>MIPSCVPEVLQGLTQIEEMLIARALPIMKVYIKPGGQRGYSGHCINLPQKVTDLAKSLPRCPKDIPVVVVTMKGKDNTFKDVVVRKNKVEQALQWLIKHNPHYHDVKIDIDLLDTFPVNGIPHNLQVIETESDPEEISDEVISQSGDQNVLHETVDNICVENEDDVFDEKTETSSFLPQSINEQLEHDAIQNRLGAKIDWPDVGDQPLNEYNTPFLATMAFPCLFPDGKGDPTNPALFREISLSNKIQHLIKFAEYVDEKWIYRFASHPRFSYWALDMIQRKRMLQQSAIFLKQNPEESHLTINELRDMASNDSSGAFMSKRSRYVSNITGSSAYWYKVREDLKAIIACKGAPTIFFTFSSADMHWPELHMLLNSSVPNPTSEERRKNVINNPHLVDWFFTKRLESFLKHWLYDTLDAEWHWYRYEFQARGSIHCHGTAKLKSDPGLCNLSEIALKGFLAEKCADTSKDENILLDIEQGNKATRQICDYVDSIVSTWNPLPPQNNAWTKPDIHPCKKRYQDVSDIDSDYADLLNTVQRHTHCSTKYCLKHSKDNENLHCRFKFPFDLCSKTSLNFEQIHTKDKSVQYKANIVTKRNDPRLNNHQRIQLQGWRGNCDIQVIIDYHACIEYLCKYAAKGEPRSPMLKDTFNAIMKNVKPDSDPQKAMKKVLIRTFGDRDFSAQETMHLLLSLKLHSTSFQVLPVNLNGSRRVEVNVVDTELCTKNSLLDVYANRIKFKNVFPDIMSVNLVDFATNYTVKKNSLAKQTCNVVPRIFPNYSSNPKGDNYALFCKYQLLKYKPWKDSQHDAWGSAETSDSTFIIAWHDYLNTSFAKEHVPQWAERLQNVLHNIELSNDQHVENEQHSGGTDDTFRLP</sequence>
<evidence type="ECO:0000313" key="4">
    <source>
        <dbReference type="Proteomes" id="UP001152795"/>
    </source>
</evidence>
<organism evidence="3 4">
    <name type="scientific">Paramuricea clavata</name>
    <name type="common">Red gorgonian</name>
    <name type="synonym">Violescent sea-whip</name>
    <dbReference type="NCBI Taxonomy" id="317549"/>
    <lineage>
        <taxon>Eukaryota</taxon>
        <taxon>Metazoa</taxon>
        <taxon>Cnidaria</taxon>
        <taxon>Anthozoa</taxon>
        <taxon>Octocorallia</taxon>
        <taxon>Malacalcyonacea</taxon>
        <taxon>Plexauridae</taxon>
        <taxon>Paramuricea</taxon>
    </lineage>
</organism>
<dbReference type="Pfam" id="PF14214">
    <property type="entry name" value="Helitron_like_N"/>
    <property type="match status" value="1"/>
</dbReference>
<dbReference type="OrthoDB" id="5969700at2759"/>
<feature type="domain" description="Helitron helicase-like" evidence="1">
    <location>
        <begin position="263"/>
        <end position="437"/>
    </location>
</feature>
<dbReference type="Pfam" id="PF20209">
    <property type="entry name" value="DUF6570"/>
    <property type="match status" value="1"/>
</dbReference>
<gene>
    <name evidence="3" type="ORF">PACLA_8A044355</name>
</gene>
<evidence type="ECO:0000313" key="3">
    <source>
        <dbReference type="EMBL" id="CAB4025435.1"/>
    </source>
</evidence>
<name>A0A6S7J0R9_PARCT</name>
<feature type="domain" description="DUF6570" evidence="2">
    <location>
        <begin position="5"/>
        <end position="113"/>
    </location>
</feature>
<dbReference type="EMBL" id="CACRXK020013601">
    <property type="protein sequence ID" value="CAB4025435.1"/>
    <property type="molecule type" value="Genomic_DNA"/>
</dbReference>
<dbReference type="Proteomes" id="UP001152795">
    <property type="component" value="Unassembled WGS sequence"/>
</dbReference>
<evidence type="ECO:0000259" key="1">
    <source>
        <dbReference type="Pfam" id="PF14214"/>
    </source>
</evidence>
<dbReference type="InterPro" id="IPR025476">
    <property type="entry name" value="Helitron_helicase-like"/>
</dbReference>
<dbReference type="InterPro" id="IPR051055">
    <property type="entry name" value="PIF1_helicase"/>
</dbReference>
<dbReference type="AlphaFoldDB" id="A0A6S7J0R9"/>
<proteinExistence type="predicted"/>
<reference evidence="3" key="1">
    <citation type="submission" date="2020-04" db="EMBL/GenBank/DDBJ databases">
        <authorList>
            <person name="Alioto T."/>
            <person name="Alioto T."/>
            <person name="Gomez Garrido J."/>
        </authorList>
    </citation>
    <scope>NUCLEOTIDE SEQUENCE</scope>
    <source>
        <strain evidence="3">A484AB</strain>
    </source>
</reference>
<dbReference type="PANTHER" id="PTHR47642">
    <property type="entry name" value="ATP-DEPENDENT DNA HELICASE"/>
    <property type="match status" value="1"/>
</dbReference>
<dbReference type="PANTHER" id="PTHR47642:SF6">
    <property type="entry name" value="ATP-DEPENDENT DNA HELICASE"/>
    <property type="match status" value="1"/>
</dbReference>
<comment type="caution">
    <text evidence="3">The sequence shown here is derived from an EMBL/GenBank/DDBJ whole genome shotgun (WGS) entry which is preliminary data.</text>
</comment>
<dbReference type="InterPro" id="IPR046700">
    <property type="entry name" value="DUF6570"/>
</dbReference>
<accession>A0A6S7J0R9</accession>
<protein>
    <submittedName>
        <fullName evidence="3">Uncharacterized protein</fullName>
    </submittedName>
</protein>
<evidence type="ECO:0000259" key="2">
    <source>
        <dbReference type="Pfam" id="PF20209"/>
    </source>
</evidence>